<protein>
    <submittedName>
        <fullName evidence="2">Pimeloyl-ACP methyl ester carboxylesterase</fullName>
    </submittedName>
</protein>
<dbReference type="InterPro" id="IPR000073">
    <property type="entry name" value="AB_hydrolase_1"/>
</dbReference>
<gene>
    <name evidence="2" type="ORF">SAMN05421854_102613</name>
</gene>
<organism evidence="2 3">
    <name type="scientific">Amycolatopsis rubida</name>
    <dbReference type="NCBI Taxonomy" id="112413"/>
    <lineage>
        <taxon>Bacteria</taxon>
        <taxon>Bacillati</taxon>
        <taxon>Actinomycetota</taxon>
        <taxon>Actinomycetes</taxon>
        <taxon>Pseudonocardiales</taxon>
        <taxon>Pseudonocardiaceae</taxon>
        <taxon>Amycolatopsis</taxon>
    </lineage>
</organism>
<dbReference type="Gene3D" id="3.40.50.1820">
    <property type="entry name" value="alpha/beta hydrolase"/>
    <property type="match status" value="1"/>
</dbReference>
<feature type="domain" description="AB hydrolase-1" evidence="1">
    <location>
        <begin position="67"/>
        <end position="179"/>
    </location>
</feature>
<dbReference type="Proteomes" id="UP000199137">
    <property type="component" value="Unassembled WGS sequence"/>
</dbReference>
<reference evidence="3" key="1">
    <citation type="submission" date="2016-10" db="EMBL/GenBank/DDBJ databases">
        <authorList>
            <person name="Varghese N."/>
            <person name="Submissions S."/>
        </authorList>
    </citation>
    <scope>NUCLEOTIDE SEQUENCE [LARGE SCALE GENOMIC DNA]</scope>
    <source>
        <strain evidence="3">DSM 44637</strain>
    </source>
</reference>
<dbReference type="PANTHER" id="PTHR46438">
    <property type="entry name" value="ALPHA/BETA-HYDROLASES SUPERFAMILY PROTEIN"/>
    <property type="match status" value="1"/>
</dbReference>
<evidence type="ECO:0000259" key="1">
    <source>
        <dbReference type="Pfam" id="PF00561"/>
    </source>
</evidence>
<dbReference type="PANTHER" id="PTHR46438:SF2">
    <property type="entry name" value="ALPHA_BETA-HYDROLASES SUPERFAMILY PROTEIN"/>
    <property type="match status" value="1"/>
</dbReference>
<dbReference type="InterPro" id="IPR029058">
    <property type="entry name" value="AB_hydrolase_fold"/>
</dbReference>
<evidence type="ECO:0000313" key="3">
    <source>
        <dbReference type="Proteomes" id="UP000199137"/>
    </source>
</evidence>
<accession>A0A1I5IQ99</accession>
<dbReference type="EMBL" id="FOWC01000002">
    <property type="protein sequence ID" value="SFO62714.1"/>
    <property type="molecule type" value="Genomic_DNA"/>
</dbReference>
<dbReference type="GO" id="GO:0003824">
    <property type="term" value="F:catalytic activity"/>
    <property type="evidence" value="ECO:0007669"/>
    <property type="project" value="UniProtKB-ARBA"/>
</dbReference>
<dbReference type="RefSeq" id="WP_093573141.1">
    <property type="nucleotide sequence ID" value="NZ_FOWC01000002.1"/>
</dbReference>
<dbReference type="AlphaFoldDB" id="A0A1I5IQ99"/>
<proteinExistence type="predicted"/>
<dbReference type="Pfam" id="PF00561">
    <property type="entry name" value="Abhydrolase_1"/>
    <property type="match status" value="1"/>
</dbReference>
<sequence>MAAGRLIAAGGSVLAAAGLAAGGWAARNRKMYDWALARTRRAGFTEHDVVVNGSKLHYAQGPAGDKPPLLLVHGQAVDWQSYACVLPDLARDFTVYAVDVHGHGQSARTPEKYTATAAGADLARFAEQVIGARVVVSGHSSGGQLAAWLAGNRPDLVRAVVLEDPPLFTTLLPRAEKTWNWVDLASACHAYLESGETDWGAYLFAHQKLWDFFGDGADRIIRSGLKRREKHPDRPITVFFMPPSWNDMQRAIELYDPRFGDAFYTGAWDAGFDHEATLRKIEAPAILIHANWKYGGDGVLQGAIDAKDAQRIASLIHDVEVVRVDSGHNVHGEKPAQFTEIVRSVAIG</sequence>
<name>A0A1I5IQ99_9PSEU</name>
<dbReference type="SUPFAM" id="SSF53474">
    <property type="entry name" value="alpha/beta-Hydrolases"/>
    <property type="match status" value="1"/>
</dbReference>
<evidence type="ECO:0000313" key="2">
    <source>
        <dbReference type="EMBL" id="SFO62714.1"/>
    </source>
</evidence>
<dbReference type="STRING" id="112413.SAMN05421854_102613"/>
<dbReference type="OrthoDB" id="3507586at2"/>